<name>A0A453QDM5_AEGTS</name>
<evidence type="ECO:0000256" key="1">
    <source>
        <dbReference type="ARBA" id="ARBA00022603"/>
    </source>
</evidence>
<dbReference type="AlphaFoldDB" id="A0A453QDM5"/>
<keyword evidence="3" id="KW-1185">Reference proteome</keyword>
<dbReference type="Proteomes" id="UP000015105">
    <property type="component" value="Chromosome 7D"/>
</dbReference>
<accession>A0A453QDM5</accession>
<keyword evidence="1" id="KW-0489">Methyltransferase</keyword>
<reference evidence="2" key="5">
    <citation type="journal article" date="2021" name="G3 (Bethesda)">
        <title>Aegilops tauschii genome assembly Aet v5.0 features greater sequence contiguity and improved annotation.</title>
        <authorList>
            <person name="Wang L."/>
            <person name="Zhu T."/>
            <person name="Rodriguez J.C."/>
            <person name="Deal K.R."/>
            <person name="Dubcovsky J."/>
            <person name="McGuire P.E."/>
            <person name="Lux T."/>
            <person name="Spannagl M."/>
            <person name="Mayer K.F.X."/>
            <person name="Baldrich P."/>
            <person name="Meyers B.C."/>
            <person name="Huo N."/>
            <person name="Gu Y.Q."/>
            <person name="Zhou H."/>
            <person name="Devos K.M."/>
            <person name="Bennetzen J.L."/>
            <person name="Unver T."/>
            <person name="Budak H."/>
            <person name="Gulick P.J."/>
            <person name="Galiba G."/>
            <person name="Kalapos B."/>
            <person name="Nelson D.R."/>
            <person name="Li P."/>
            <person name="You F.M."/>
            <person name="Luo M.C."/>
            <person name="Dvorak J."/>
        </authorList>
    </citation>
    <scope>NUCLEOTIDE SEQUENCE [LARGE SCALE GENOMIC DNA]</scope>
    <source>
        <strain evidence="2">cv. AL8/78</strain>
    </source>
</reference>
<sequence>MDRILVIFFRDTVEMLVKIQAITNDMRWKSQIMDHESRPFNPEKILVPVKTYWTAEPAQKQ</sequence>
<keyword evidence="1" id="KW-0808">Transferase</keyword>
<reference evidence="2" key="3">
    <citation type="journal article" date="2017" name="Nature">
        <title>Genome sequence of the progenitor of the wheat D genome Aegilops tauschii.</title>
        <authorList>
            <person name="Luo M.C."/>
            <person name="Gu Y.Q."/>
            <person name="Puiu D."/>
            <person name="Wang H."/>
            <person name="Twardziok S.O."/>
            <person name="Deal K.R."/>
            <person name="Huo N."/>
            <person name="Zhu T."/>
            <person name="Wang L."/>
            <person name="Wang Y."/>
            <person name="McGuire P.E."/>
            <person name="Liu S."/>
            <person name="Long H."/>
            <person name="Ramasamy R.K."/>
            <person name="Rodriguez J.C."/>
            <person name="Van S.L."/>
            <person name="Yuan L."/>
            <person name="Wang Z."/>
            <person name="Xia Z."/>
            <person name="Xiao L."/>
            <person name="Anderson O.D."/>
            <person name="Ouyang S."/>
            <person name="Liang Y."/>
            <person name="Zimin A.V."/>
            <person name="Pertea G."/>
            <person name="Qi P."/>
            <person name="Bennetzen J.L."/>
            <person name="Dai X."/>
            <person name="Dawson M.W."/>
            <person name="Muller H.G."/>
            <person name="Kugler K."/>
            <person name="Rivarola-Duarte L."/>
            <person name="Spannagl M."/>
            <person name="Mayer K.F.X."/>
            <person name="Lu F.H."/>
            <person name="Bevan M.W."/>
            <person name="Leroy P."/>
            <person name="Li P."/>
            <person name="You F.M."/>
            <person name="Sun Q."/>
            <person name="Liu Z."/>
            <person name="Lyons E."/>
            <person name="Wicker T."/>
            <person name="Salzberg S.L."/>
            <person name="Devos K.M."/>
            <person name="Dvorak J."/>
        </authorList>
    </citation>
    <scope>NUCLEOTIDE SEQUENCE [LARGE SCALE GENOMIC DNA]</scope>
    <source>
        <strain evidence="2">cv. AL8/78</strain>
    </source>
</reference>
<evidence type="ECO:0000313" key="3">
    <source>
        <dbReference type="Proteomes" id="UP000015105"/>
    </source>
</evidence>
<reference evidence="3" key="1">
    <citation type="journal article" date="2014" name="Science">
        <title>Ancient hybridizations among the ancestral genomes of bread wheat.</title>
        <authorList>
            <consortium name="International Wheat Genome Sequencing Consortium,"/>
            <person name="Marcussen T."/>
            <person name="Sandve S.R."/>
            <person name="Heier L."/>
            <person name="Spannagl M."/>
            <person name="Pfeifer M."/>
            <person name="Jakobsen K.S."/>
            <person name="Wulff B.B."/>
            <person name="Steuernagel B."/>
            <person name="Mayer K.F."/>
            <person name="Olsen O.A."/>
        </authorList>
    </citation>
    <scope>NUCLEOTIDE SEQUENCE [LARGE SCALE GENOMIC DNA]</scope>
    <source>
        <strain evidence="3">cv. AL8/78</strain>
    </source>
</reference>
<reference evidence="3" key="2">
    <citation type="journal article" date="2017" name="Nat. Plants">
        <title>The Aegilops tauschii genome reveals multiple impacts of transposons.</title>
        <authorList>
            <person name="Zhao G."/>
            <person name="Zou C."/>
            <person name="Li K."/>
            <person name="Wang K."/>
            <person name="Li T."/>
            <person name="Gao L."/>
            <person name="Zhang X."/>
            <person name="Wang H."/>
            <person name="Yang Z."/>
            <person name="Liu X."/>
            <person name="Jiang W."/>
            <person name="Mao L."/>
            <person name="Kong X."/>
            <person name="Jiao Y."/>
            <person name="Jia J."/>
        </authorList>
    </citation>
    <scope>NUCLEOTIDE SEQUENCE [LARGE SCALE GENOMIC DNA]</scope>
    <source>
        <strain evidence="3">cv. AL8/78</strain>
    </source>
</reference>
<protein>
    <submittedName>
        <fullName evidence="2">Uncharacterized protein</fullName>
    </submittedName>
</protein>
<reference evidence="2" key="4">
    <citation type="submission" date="2019-03" db="UniProtKB">
        <authorList>
            <consortium name="EnsemblPlants"/>
        </authorList>
    </citation>
    <scope>IDENTIFICATION</scope>
</reference>
<dbReference type="Pfam" id="PF03141">
    <property type="entry name" value="Methyltransf_29"/>
    <property type="match status" value="1"/>
</dbReference>
<dbReference type="GO" id="GO:0032259">
    <property type="term" value="P:methylation"/>
    <property type="evidence" value="ECO:0007669"/>
    <property type="project" value="UniProtKB-KW"/>
</dbReference>
<dbReference type="STRING" id="200361.A0A453QDM5"/>
<evidence type="ECO:0000313" key="2">
    <source>
        <dbReference type="EnsemblPlants" id="AET7Gv20055200.1"/>
    </source>
</evidence>
<organism evidence="2 3">
    <name type="scientific">Aegilops tauschii subsp. strangulata</name>
    <name type="common">Goatgrass</name>
    <dbReference type="NCBI Taxonomy" id="200361"/>
    <lineage>
        <taxon>Eukaryota</taxon>
        <taxon>Viridiplantae</taxon>
        <taxon>Streptophyta</taxon>
        <taxon>Embryophyta</taxon>
        <taxon>Tracheophyta</taxon>
        <taxon>Spermatophyta</taxon>
        <taxon>Magnoliopsida</taxon>
        <taxon>Liliopsida</taxon>
        <taxon>Poales</taxon>
        <taxon>Poaceae</taxon>
        <taxon>BOP clade</taxon>
        <taxon>Pooideae</taxon>
        <taxon>Triticodae</taxon>
        <taxon>Triticeae</taxon>
        <taxon>Triticinae</taxon>
        <taxon>Aegilops</taxon>
    </lineage>
</organism>
<dbReference type="EnsemblPlants" id="AET7Gv20055200.1">
    <property type="protein sequence ID" value="AET7Gv20055200.1"/>
    <property type="gene ID" value="AET7Gv20055200"/>
</dbReference>
<dbReference type="Gramene" id="AET7Gv20055200.1">
    <property type="protein sequence ID" value="AET7Gv20055200.1"/>
    <property type="gene ID" value="AET7Gv20055200"/>
</dbReference>
<dbReference type="InterPro" id="IPR004159">
    <property type="entry name" value="Put_SAM_MeTrfase"/>
</dbReference>
<proteinExistence type="predicted"/>
<dbReference type="GO" id="GO:0008168">
    <property type="term" value="F:methyltransferase activity"/>
    <property type="evidence" value="ECO:0007669"/>
    <property type="project" value="UniProtKB-KW"/>
</dbReference>